<dbReference type="PANTHER" id="PTHR11895">
    <property type="entry name" value="TRANSAMIDASE"/>
    <property type="match status" value="1"/>
</dbReference>
<dbReference type="GO" id="GO:0003824">
    <property type="term" value="F:catalytic activity"/>
    <property type="evidence" value="ECO:0007669"/>
    <property type="project" value="InterPro"/>
</dbReference>
<evidence type="ECO:0000313" key="2">
    <source>
        <dbReference type="EMBL" id="QXM26315.1"/>
    </source>
</evidence>
<dbReference type="EMBL" id="CP076448">
    <property type="protein sequence ID" value="QXM26315.1"/>
    <property type="molecule type" value="Genomic_DNA"/>
</dbReference>
<dbReference type="KEGG" id="elio:KO353_11435"/>
<sequence>MGEAWRLTATEARAAMASGRLTPVALMESCLARIAEREAEVRAFAWIEPERALAAARRADPSLPLGGLPIGVKDVIDTEDYPTQHGSPIWAGNRPRGDAAAVAWARAAGAVVAGKTVTTEFATRFPGPTRNPANLAHTPGGSSSGSAAAVADGMVPLAFGTQTAGSIIRPAAYCGIVGYKPSFGLISRIGMKIMSDSLDTVGCLARSVADVALFAGTLSGRDLGSPDVSPGRAPRIGLCRSPAWPAALPETVALMERAATALARAGASVRDQELPARFAALAEAHPVVMNVESARAIGWELTTQRPLVSTELRERLEPALALPVEAYDRALAIMRDCIAGFPEATEGLDVLVTPSAPGEAPEGIGWTGDPVFNALWTALRVPCVTVPAGFGSKGLPLGIQIVGRMGEDRAVLAWARWVQSALA</sequence>
<dbReference type="PANTHER" id="PTHR11895:SF151">
    <property type="entry name" value="GLUTAMYL-TRNA(GLN) AMIDOTRANSFERASE SUBUNIT A"/>
    <property type="match status" value="1"/>
</dbReference>
<gene>
    <name evidence="2" type="ORF">KO353_11435</name>
</gene>
<dbReference type="Proteomes" id="UP000694001">
    <property type="component" value="Chromosome"/>
</dbReference>
<dbReference type="AlphaFoldDB" id="A0A975U4P8"/>
<dbReference type="InterPro" id="IPR000120">
    <property type="entry name" value="Amidase"/>
</dbReference>
<reference evidence="2" key="1">
    <citation type="submission" date="2021-06" db="EMBL/GenBank/DDBJ databases">
        <title>Elioraea tepida, sp. nov., a moderately thermophilic aerobic anoxygenic phototrophic bacterium isolated from an alkaline siliceous hot spring mat community in Yellowstone National Park, WY, USA.</title>
        <authorList>
            <person name="Saini M.K."/>
            <person name="Yoshida S."/>
            <person name="Sebastian A."/>
            <person name="Hirose S."/>
            <person name="Hara E."/>
            <person name="Tamaki H."/>
            <person name="Soulier N.T."/>
            <person name="Albert I."/>
            <person name="Hanada S."/>
            <person name="Bryant D.A."/>
            <person name="Tank M."/>
        </authorList>
    </citation>
    <scope>NUCLEOTIDE SEQUENCE</scope>
    <source>
        <strain evidence="2">MS-P2</strain>
    </source>
</reference>
<dbReference type="InterPro" id="IPR023631">
    <property type="entry name" value="Amidase_dom"/>
</dbReference>
<evidence type="ECO:0000313" key="3">
    <source>
        <dbReference type="Proteomes" id="UP000694001"/>
    </source>
</evidence>
<keyword evidence="3" id="KW-1185">Reference proteome</keyword>
<dbReference type="Pfam" id="PF01425">
    <property type="entry name" value="Amidase"/>
    <property type="match status" value="1"/>
</dbReference>
<protein>
    <submittedName>
        <fullName evidence="2">Amidase</fullName>
    </submittedName>
</protein>
<accession>A0A975U4P8</accession>
<evidence type="ECO:0000259" key="1">
    <source>
        <dbReference type="Pfam" id="PF01425"/>
    </source>
</evidence>
<name>A0A975U4P8_9PROT</name>
<proteinExistence type="predicted"/>
<organism evidence="2 3">
    <name type="scientific">Elioraea tepida</name>
    <dbReference type="NCBI Taxonomy" id="2843330"/>
    <lineage>
        <taxon>Bacteria</taxon>
        <taxon>Pseudomonadati</taxon>
        <taxon>Pseudomonadota</taxon>
        <taxon>Alphaproteobacteria</taxon>
        <taxon>Acetobacterales</taxon>
        <taxon>Elioraeaceae</taxon>
        <taxon>Elioraea</taxon>
    </lineage>
</organism>
<feature type="domain" description="Amidase" evidence="1">
    <location>
        <begin position="26"/>
        <end position="412"/>
    </location>
</feature>